<dbReference type="InterPro" id="IPR032287">
    <property type="entry name" value="DUF4838"/>
</dbReference>
<dbReference type="Proteomes" id="UP000501570">
    <property type="component" value="Chromosome"/>
</dbReference>
<dbReference type="EMBL" id="CP050995">
    <property type="protein sequence ID" value="QIY91067.1"/>
    <property type="molecule type" value="Genomic_DNA"/>
</dbReference>
<sequence length="633" mass="72060">MKNIPFYKDGKSNYVIVQPSSPDQIHQDAVQLLNDEIYKACSITLPVITDNESPQYHEIIIGNCPNRNTVFGSTILLDHDEFYLFNKDSKIYINGNRRGLMLGVSYFLENYLKVKKLMVTGRNGAQPIECFKVKSLPEVYITKFNFNIQKPAFSYRWVVSQEAYSKNYSNFNKLSYWDIKVMQPAALEDSGESVHNLTRLFGYQTHFASHPEYYPYINGSRTSELMTETQCHRAPCLSQAGVFDIVKAALQAKMDEKPDKPIWNLSQPDGMTDYCQCSECAPKHALPGGFSNTLFPFINRMAKEFPDKIIKTLSYVVSDHIHTVETVYSNENILPAGKVEPNVMIIYCPTINNKIKSIASSNELIAGTYREMLYKWSQSGGKLFIWEYLVNFSYYLFPFPTLHILQENLKYYKSLGVSSFFAECSSTEDSALRSLNTYAYARLLWNPDDDLEGIISDFCKNYYGTGYKEMFQYITTLLKYANNDNSGVWNSMGGTGSMIGHANPVLSVEGTTLFSIKHLKEFYQYIDGALAKVNINSNEWAAIKREQICLKQVEVEASCTYAHRLSTNQDFFDYFTRYGGGNYGNTPKGKIQNRCYDLQTDCLSLNPPIENINGTGRKITPYVTDVINGAGYN</sequence>
<accession>A0ABX6KR15</accession>
<organism evidence="1 2">
    <name type="scientific">Chryseobacterium gallinarum</name>
    <dbReference type="NCBI Taxonomy" id="1324352"/>
    <lineage>
        <taxon>Bacteria</taxon>
        <taxon>Pseudomonadati</taxon>
        <taxon>Bacteroidota</taxon>
        <taxon>Flavobacteriia</taxon>
        <taxon>Flavobacteriales</taxon>
        <taxon>Weeksellaceae</taxon>
        <taxon>Chryseobacterium group</taxon>
        <taxon>Chryseobacterium</taxon>
    </lineage>
</organism>
<evidence type="ECO:0000313" key="2">
    <source>
        <dbReference type="Proteomes" id="UP000501570"/>
    </source>
</evidence>
<dbReference type="PANTHER" id="PTHR47406">
    <property type="entry name" value="COAGULATION FACTOR 5/8 TYPE, C-TERMINAL"/>
    <property type="match status" value="1"/>
</dbReference>
<dbReference type="PANTHER" id="PTHR47406:SF2">
    <property type="entry name" value="ALPHA GLUCURONIDASE N-TERMINAL DOMAIN-CONTAINING PROTEIN"/>
    <property type="match status" value="1"/>
</dbReference>
<keyword evidence="2" id="KW-1185">Reference proteome</keyword>
<proteinExistence type="predicted"/>
<evidence type="ECO:0000313" key="1">
    <source>
        <dbReference type="EMBL" id="QIY91067.1"/>
    </source>
</evidence>
<dbReference type="Pfam" id="PF16126">
    <property type="entry name" value="DUF4838"/>
    <property type="match status" value="1"/>
</dbReference>
<reference evidence="1 2" key="1">
    <citation type="submission" date="2019-09" db="EMBL/GenBank/DDBJ databases">
        <title>FDA dAtabase for Regulatory Grade micrObial Sequences (FDA-ARGOS): Supporting development and validation of Infectious Disease Dx tests.</title>
        <authorList>
            <person name="Sciortino C."/>
            <person name="Tallon L."/>
            <person name="Sadzewicz L."/>
            <person name="Vavikolanu K."/>
            <person name="Mehta A."/>
            <person name="Aluvathingal J."/>
            <person name="Nadendla S."/>
            <person name="Nandy P."/>
            <person name="Geyer C."/>
            <person name="Yan Y."/>
            <person name="Sichtig H."/>
        </authorList>
    </citation>
    <scope>NUCLEOTIDE SEQUENCE [LARGE SCALE GENOMIC DNA]</scope>
    <source>
        <strain evidence="1 2">FDAARGOS_636</strain>
    </source>
</reference>
<dbReference type="RefSeq" id="WP_168238493.1">
    <property type="nucleotide sequence ID" value="NZ_CP050995.1"/>
</dbReference>
<name>A0ABX6KR15_CHRGL</name>
<gene>
    <name evidence="1" type="ORF">FOB44_10580</name>
</gene>
<protein>
    <submittedName>
        <fullName evidence="1">DUF4838 domain-containing protein</fullName>
    </submittedName>
</protein>